<dbReference type="Pfam" id="PF00147">
    <property type="entry name" value="Fibrinogen_C"/>
    <property type="match status" value="1"/>
</dbReference>
<name>A0AAN8JAE4_PATCE</name>
<feature type="domain" description="Fibrinogen C-terminal" evidence="2">
    <location>
        <begin position="123"/>
        <end position="318"/>
    </location>
</feature>
<feature type="chain" id="PRO_5042916628" description="Fibrinogen C-terminal domain-containing protein" evidence="1">
    <location>
        <begin position="22"/>
        <end position="352"/>
    </location>
</feature>
<organism evidence="3 4">
    <name type="scientific">Patella caerulea</name>
    <name type="common">Rayed Mediterranean limpet</name>
    <dbReference type="NCBI Taxonomy" id="87958"/>
    <lineage>
        <taxon>Eukaryota</taxon>
        <taxon>Metazoa</taxon>
        <taxon>Spiralia</taxon>
        <taxon>Lophotrochozoa</taxon>
        <taxon>Mollusca</taxon>
        <taxon>Gastropoda</taxon>
        <taxon>Patellogastropoda</taxon>
        <taxon>Patelloidea</taxon>
        <taxon>Patellidae</taxon>
        <taxon>Patella</taxon>
    </lineage>
</organism>
<comment type="caution">
    <text evidence="3">The sequence shown here is derived from an EMBL/GenBank/DDBJ whole genome shotgun (WGS) entry which is preliminary data.</text>
</comment>
<protein>
    <recommendedName>
        <fullName evidence="2">Fibrinogen C-terminal domain-containing protein</fullName>
    </recommendedName>
</protein>
<dbReference type="InterPro" id="IPR002181">
    <property type="entry name" value="Fibrinogen_a/b/g_C_dom"/>
</dbReference>
<dbReference type="InterPro" id="IPR036056">
    <property type="entry name" value="Fibrinogen-like_C"/>
</dbReference>
<dbReference type="SUPFAM" id="SSF56496">
    <property type="entry name" value="Fibrinogen C-terminal domain-like"/>
    <property type="match status" value="1"/>
</dbReference>
<gene>
    <name evidence="3" type="ORF">SNE40_019259</name>
</gene>
<dbReference type="Proteomes" id="UP001347796">
    <property type="component" value="Unassembled WGS sequence"/>
</dbReference>
<dbReference type="PROSITE" id="PS51406">
    <property type="entry name" value="FIBRINOGEN_C_2"/>
    <property type="match status" value="1"/>
</dbReference>
<keyword evidence="1" id="KW-0732">Signal</keyword>
<dbReference type="PANTHER" id="PTHR19143">
    <property type="entry name" value="FIBRINOGEN/TENASCIN/ANGIOPOEITIN"/>
    <property type="match status" value="1"/>
</dbReference>
<proteinExistence type="predicted"/>
<evidence type="ECO:0000256" key="1">
    <source>
        <dbReference type="SAM" id="SignalP"/>
    </source>
</evidence>
<reference evidence="3 4" key="1">
    <citation type="submission" date="2024-01" db="EMBL/GenBank/DDBJ databases">
        <title>The genome of the rayed Mediterranean limpet Patella caerulea (Linnaeus, 1758).</title>
        <authorList>
            <person name="Anh-Thu Weber A."/>
            <person name="Halstead-Nussloch G."/>
        </authorList>
    </citation>
    <scope>NUCLEOTIDE SEQUENCE [LARGE SCALE GENOMIC DNA]</scope>
    <source>
        <strain evidence="3">AATW-2023a</strain>
        <tissue evidence="3">Whole specimen</tissue>
    </source>
</reference>
<dbReference type="SMART" id="SM00186">
    <property type="entry name" value="FBG"/>
    <property type="match status" value="1"/>
</dbReference>
<dbReference type="InterPro" id="IPR014716">
    <property type="entry name" value="Fibrinogen_a/b/g_C_1"/>
</dbReference>
<dbReference type="EMBL" id="JAZGQO010000014">
    <property type="protein sequence ID" value="KAK6170989.1"/>
    <property type="molecule type" value="Genomic_DNA"/>
</dbReference>
<evidence type="ECO:0000259" key="2">
    <source>
        <dbReference type="PROSITE" id="PS51406"/>
    </source>
</evidence>
<feature type="signal peptide" evidence="1">
    <location>
        <begin position="1"/>
        <end position="21"/>
    </location>
</feature>
<dbReference type="InterPro" id="IPR050373">
    <property type="entry name" value="Fibrinogen_C-term_domain"/>
</dbReference>
<dbReference type="Gene3D" id="3.90.215.10">
    <property type="entry name" value="Gamma Fibrinogen, chain A, domain 1"/>
    <property type="match status" value="1"/>
</dbReference>
<keyword evidence="4" id="KW-1185">Reference proteome</keyword>
<accession>A0AAN8JAE4</accession>
<dbReference type="AlphaFoldDB" id="A0AAN8JAE4"/>
<sequence>MGVSIPLLVIRLLQTFVVVSASIDSKYIKTSVLEESSYCKDRGIYGLILQEIKCSLIDCSRFCSKIDNCRRFMFDNKDNHCSLYESSENCFTSEDLSKKMCFRLISVCDDVNCTRCPIGYYGDQCQNIIEDCSDGTQKGVVPDKKMMSFIRPSPDGPVLELQCDFRWGGLTVIQSRTKSCLEVDFNRTWHDYSVGFGYRHGNYWIGLENVHRILQNHPKFKLGVLLVHDSPMGPAQGYYHGFNISNNADNYKITIDSYSPNSKYDSGDSLTNGSYNINGRPFSTYDKDSSNNDCPGRFGGGWWYIDDPVCSRANVNGKRDSVGDTFEATWHWLDNLGNITNYRDISLLLNRE</sequence>
<evidence type="ECO:0000313" key="3">
    <source>
        <dbReference type="EMBL" id="KAK6170989.1"/>
    </source>
</evidence>
<evidence type="ECO:0000313" key="4">
    <source>
        <dbReference type="Proteomes" id="UP001347796"/>
    </source>
</evidence>